<keyword evidence="13" id="KW-0472">Membrane</keyword>
<keyword evidence="8" id="KW-0256">Endoplasmic reticulum</keyword>
<dbReference type="PANTHER" id="PTHR24291:SF189">
    <property type="entry name" value="CYTOCHROME P450 4C3-RELATED"/>
    <property type="match status" value="1"/>
</dbReference>
<dbReference type="GO" id="GO:0004497">
    <property type="term" value="F:monooxygenase activity"/>
    <property type="evidence" value="ECO:0007669"/>
    <property type="project" value="UniProtKB-KW"/>
</dbReference>
<name>A0A9Q0RUC4_9DIPT</name>
<keyword evidence="10" id="KW-0560">Oxidoreductase</keyword>
<evidence type="ECO:0000256" key="1">
    <source>
        <dbReference type="ARBA" id="ARBA00001971"/>
    </source>
</evidence>
<dbReference type="SUPFAM" id="SSF48264">
    <property type="entry name" value="Cytochrome P450"/>
    <property type="match status" value="1"/>
</dbReference>
<dbReference type="Proteomes" id="UP001151699">
    <property type="component" value="Unassembled WGS sequence"/>
</dbReference>
<evidence type="ECO:0000256" key="4">
    <source>
        <dbReference type="ARBA" id="ARBA00004406"/>
    </source>
</evidence>
<keyword evidence="7" id="KW-0479">Metal-binding</keyword>
<dbReference type="AlphaFoldDB" id="A0A9Q0RUC4"/>
<dbReference type="InterPro" id="IPR050196">
    <property type="entry name" value="Cytochrome_P450_Monoox"/>
</dbReference>
<evidence type="ECO:0000256" key="10">
    <source>
        <dbReference type="ARBA" id="ARBA00023002"/>
    </source>
</evidence>
<comment type="subcellular location">
    <subcellularLocation>
        <location evidence="4">Endoplasmic reticulum membrane</location>
        <topology evidence="4">Peripheral membrane protein</topology>
    </subcellularLocation>
    <subcellularLocation>
        <location evidence="3">Microsome membrane</location>
        <topology evidence="3">Peripheral membrane protein</topology>
    </subcellularLocation>
</comment>
<dbReference type="PANTHER" id="PTHR24291">
    <property type="entry name" value="CYTOCHROME P450 FAMILY 4"/>
    <property type="match status" value="1"/>
</dbReference>
<dbReference type="GO" id="GO:0005506">
    <property type="term" value="F:iron ion binding"/>
    <property type="evidence" value="ECO:0007669"/>
    <property type="project" value="InterPro"/>
</dbReference>
<reference evidence="14" key="1">
    <citation type="submission" date="2022-07" db="EMBL/GenBank/DDBJ databases">
        <authorList>
            <person name="Trinca V."/>
            <person name="Uliana J.V.C."/>
            <person name="Torres T.T."/>
            <person name="Ward R.J."/>
            <person name="Monesi N."/>
        </authorList>
    </citation>
    <scope>NUCLEOTIDE SEQUENCE</scope>
    <source>
        <strain evidence="14">HSMRA1968</strain>
        <tissue evidence="14">Whole embryos</tissue>
    </source>
</reference>
<keyword evidence="9" id="KW-0492">Microsome</keyword>
<keyword evidence="6" id="KW-0349">Heme</keyword>
<organism evidence="14 15">
    <name type="scientific">Pseudolycoriella hygida</name>
    <dbReference type="NCBI Taxonomy" id="35572"/>
    <lineage>
        <taxon>Eukaryota</taxon>
        <taxon>Metazoa</taxon>
        <taxon>Ecdysozoa</taxon>
        <taxon>Arthropoda</taxon>
        <taxon>Hexapoda</taxon>
        <taxon>Insecta</taxon>
        <taxon>Pterygota</taxon>
        <taxon>Neoptera</taxon>
        <taxon>Endopterygota</taxon>
        <taxon>Diptera</taxon>
        <taxon>Nematocera</taxon>
        <taxon>Sciaroidea</taxon>
        <taxon>Sciaridae</taxon>
        <taxon>Pseudolycoriella</taxon>
    </lineage>
</organism>
<evidence type="ECO:0000256" key="8">
    <source>
        <dbReference type="ARBA" id="ARBA00022824"/>
    </source>
</evidence>
<keyword evidence="11" id="KW-0408">Iron</keyword>
<comment type="caution">
    <text evidence="14">The sequence shown here is derived from an EMBL/GenBank/DDBJ whole genome shotgun (WGS) entry which is preliminary data.</text>
</comment>
<evidence type="ECO:0000256" key="5">
    <source>
        <dbReference type="ARBA" id="ARBA00010617"/>
    </source>
</evidence>
<comment type="similarity">
    <text evidence="5">Belongs to the cytochrome P450 family.</text>
</comment>
<dbReference type="EMBL" id="WJQU01003219">
    <property type="protein sequence ID" value="KAJ6626765.1"/>
    <property type="molecule type" value="Genomic_DNA"/>
</dbReference>
<dbReference type="GO" id="GO:0016705">
    <property type="term" value="F:oxidoreductase activity, acting on paired donors, with incorporation or reduction of molecular oxygen"/>
    <property type="evidence" value="ECO:0007669"/>
    <property type="project" value="InterPro"/>
</dbReference>
<comment type="function">
    <text evidence="2">May be involved in the metabolism of insect hormones and in the breakdown of synthetic insecticides.</text>
</comment>
<evidence type="ECO:0000256" key="9">
    <source>
        <dbReference type="ARBA" id="ARBA00022848"/>
    </source>
</evidence>
<comment type="cofactor">
    <cofactor evidence="1">
        <name>heme</name>
        <dbReference type="ChEBI" id="CHEBI:30413"/>
    </cofactor>
</comment>
<keyword evidence="12" id="KW-0503">Monooxygenase</keyword>
<dbReference type="Pfam" id="PF00067">
    <property type="entry name" value="p450"/>
    <property type="match status" value="1"/>
</dbReference>
<dbReference type="GO" id="GO:0005789">
    <property type="term" value="C:endoplasmic reticulum membrane"/>
    <property type="evidence" value="ECO:0007669"/>
    <property type="project" value="UniProtKB-SubCell"/>
</dbReference>
<evidence type="ECO:0000256" key="6">
    <source>
        <dbReference type="ARBA" id="ARBA00022617"/>
    </source>
</evidence>
<evidence type="ECO:0000256" key="2">
    <source>
        <dbReference type="ARBA" id="ARBA00003690"/>
    </source>
</evidence>
<keyword evidence="15" id="KW-1185">Reference proteome</keyword>
<evidence type="ECO:0000256" key="11">
    <source>
        <dbReference type="ARBA" id="ARBA00023004"/>
    </source>
</evidence>
<sequence length="192" mass="21547">MELDAWLKGANGVLAAHCYYCSSIGRIKYMKIVASVEHIPGPPIWPFVGNALSFVGKNSSALIAMGEKVIADYGHFIRILLGPKVIIVLSDPKDVESFLIDGKTSEKSEEYEYTKDWIGEGLITSSGQKWFSRRKIITPAFHFGILQSFVKTFDYNGNILVDKLKTHEAFDIYPFVVLYALDNICEDTKIMV</sequence>
<evidence type="ECO:0000256" key="3">
    <source>
        <dbReference type="ARBA" id="ARBA00004174"/>
    </source>
</evidence>
<evidence type="ECO:0000256" key="12">
    <source>
        <dbReference type="ARBA" id="ARBA00023033"/>
    </source>
</evidence>
<dbReference type="OrthoDB" id="1470350at2759"/>
<dbReference type="GO" id="GO:0020037">
    <property type="term" value="F:heme binding"/>
    <property type="evidence" value="ECO:0007669"/>
    <property type="project" value="InterPro"/>
</dbReference>
<evidence type="ECO:0000256" key="7">
    <source>
        <dbReference type="ARBA" id="ARBA00022723"/>
    </source>
</evidence>
<evidence type="ECO:0000256" key="13">
    <source>
        <dbReference type="ARBA" id="ARBA00023136"/>
    </source>
</evidence>
<evidence type="ECO:0000313" key="15">
    <source>
        <dbReference type="Proteomes" id="UP001151699"/>
    </source>
</evidence>
<gene>
    <name evidence="14" type="primary">Cyp4d1_1</name>
    <name evidence="14" type="ORF">Bhyg_16187</name>
</gene>
<dbReference type="InterPro" id="IPR036396">
    <property type="entry name" value="Cyt_P450_sf"/>
</dbReference>
<protein>
    <submittedName>
        <fullName evidence="14">Cytochrome P450 4d1</fullName>
    </submittedName>
</protein>
<proteinExistence type="inferred from homology"/>
<evidence type="ECO:0000313" key="14">
    <source>
        <dbReference type="EMBL" id="KAJ6626765.1"/>
    </source>
</evidence>
<dbReference type="Gene3D" id="1.10.630.10">
    <property type="entry name" value="Cytochrome P450"/>
    <property type="match status" value="1"/>
</dbReference>
<dbReference type="InterPro" id="IPR001128">
    <property type="entry name" value="Cyt_P450"/>
</dbReference>
<accession>A0A9Q0RUC4</accession>